<evidence type="ECO:0000259" key="5">
    <source>
        <dbReference type="PROSITE" id="PS51444"/>
    </source>
</evidence>
<dbReference type="InterPro" id="IPR015425">
    <property type="entry name" value="FH2_Formin"/>
</dbReference>
<reference evidence="6" key="1">
    <citation type="submission" date="2023-10" db="EMBL/GenBank/DDBJ databases">
        <authorList>
            <person name="Domelevo Entfellner J.-B."/>
        </authorList>
    </citation>
    <scope>NUCLEOTIDE SEQUENCE</scope>
</reference>
<dbReference type="PROSITE" id="PS51444">
    <property type="entry name" value="FH2"/>
    <property type="match status" value="1"/>
</dbReference>
<keyword evidence="4" id="KW-0732">Signal</keyword>
<feature type="region of interest" description="Disordered" evidence="3">
    <location>
        <begin position="286"/>
        <end position="426"/>
    </location>
</feature>
<dbReference type="Gene3D" id="1.20.58.2220">
    <property type="entry name" value="Formin, FH2 domain"/>
    <property type="match status" value="1"/>
</dbReference>
<evidence type="ECO:0000256" key="2">
    <source>
        <dbReference type="RuleBase" id="RU361260"/>
    </source>
</evidence>
<dbReference type="PANTHER" id="PTHR23213:SF392">
    <property type="entry name" value="FORMIN-LIKE PROTEIN 3"/>
    <property type="match status" value="1"/>
</dbReference>
<feature type="compositionally biased region" description="Pro residues" evidence="3">
    <location>
        <begin position="164"/>
        <end position="178"/>
    </location>
</feature>
<sequence length="891" mass="97094">MELTRPSYAVVYVILLCALAQGGSEGKEEEFARDGGALTSSIYVHRIKVENEWKQCRKQLIVRNNDLHPLEGSSDIKTVKSNIHTETKHLPLHMKRKNSDCIKFSTSPVLEKGSSRYLLIENSGSTFGVESGHGRNLLAESPKNQMAPSPSPSPASSPLSPSHSPTPAPSPSSPPTPIPKSKDLPLPPDMFLPFPPPLPVARSPPKNFRPLVPVPPPPSNDDKQKQKVILAATLSGVVILIGLALCYCATRSKKSDSDDSPLLVLTSDDYVGGSKKVVRLGDSDVEEHDIGNGKNPSNFRNFSSRKGGDINVSIVETGSSSEGVEKAPEPSSVKPAPASAPAPAPAPASAPAPPPAPPPSPAPTPPRGPPPPPAPRAPPPPGPRAPPPPRGAQPPPAPPKHTGGNNQGPLAKEGSSGEGDAPKPKLKPFFWDKVNAKPGQTMVWHEISSGSFVFNEEMMESLFGFTNQNNNERKKDSPAIDTVQYIKIIDPKKAQNLSILLRALNVTTEEVVDALVEGNDIPMELTQTLLKMAPTQDEEMKLKRFTGQLHELGPAERFLKVLVDIPFAFKRLECLMFMYNLREEFSSIKDSFSTLEVSCNDLRQSRLFLKLLEAVLKTGNRMNDGTYRGGAQAFRLDTLLKLSDVKGTDGKTTLLHFVVEEIIRSEGIRAARAERARRSNTSVGTNDDSEEGGEYSEEYYSSIGLQVVSGLGAELVAVKKAALIDGDALSSAVSKLGYSLGKTQAFLNTDMRNLDEESEFLLCMERFMESAREEVMWLVEEEKRIMALVKSTADYFHGNSGKDEGLRLFLIVRDFLLILDKVCREVKDTTMKLAKASRNNKKEPRTSASSPDARGQQSPTLSSDLHRRLFPAIAERRVDYSTSDSSDDEDF</sequence>
<dbReference type="InterPro" id="IPR042201">
    <property type="entry name" value="FH2_Formin_sf"/>
</dbReference>
<proteinExistence type="inferred from homology"/>
<dbReference type="Proteomes" id="UP001189624">
    <property type="component" value="Chromosome 11"/>
</dbReference>
<evidence type="ECO:0000313" key="7">
    <source>
        <dbReference type="Proteomes" id="UP001189624"/>
    </source>
</evidence>
<dbReference type="AlphaFoldDB" id="A0AA86W5J3"/>
<dbReference type="Gramene" id="rna-AYBTSS11_LOCUS31212">
    <property type="protein sequence ID" value="CAJ1979002.1"/>
    <property type="gene ID" value="gene-AYBTSS11_LOCUS31212"/>
</dbReference>
<name>A0AA86W5J3_9FABA</name>
<dbReference type="PANTHER" id="PTHR23213">
    <property type="entry name" value="FORMIN-RELATED"/>
    <property type="match status" value="1"/>
</dbReference>
<dbReference type="GO" id="GO:0051015">
    <property type="term" value="F:actin filament binding"/>
    <property type="evidence" value="ECO:0007669"/>
    <property type="project" value="InterPro"/>
</dbReference>
<evidence type="ECO:0000256" key="3">
    <source>
        <dbReference type="SAM" id="MobiDB-lite"/>
    </source>
</evidence>
<feature type="compositionally biased region" description="Pro residues" evidence="3">
    <location>
        <begin position="185"/>
        <end position="199"/>
    </location>
</feature>
<feature type="compositionally biased region" description="Polar residues" evidence="3">
    <location>
        <begin position="846"/>
        <end position="863"/>
    </location>
</feature>
<protein>
    <recommendedName>
        <fullName evidence="2">Formin-like protein</fullName>
    </recommendedName>
</protein>
<feature type="region of interest" description="Disordered" evidence="3">
    <location>
        <begin position="128"/>
        <end position="223"/>
    </location>
</feature>
<feature type="compositionally biased region" description="Polar residues" evidence="3">
    <location>
        <begin position="294"/>
        <end position="304"/>
    </location>
</feature>
<accession>A0AA86W5J3</accession>
<dbReference type="SMART" id="SM00498">
    <property type="entry name" value="FH2"/>
    <property type="match status" value="1"/>
</dbReference>
<dbReference type="GO" id="GO:0045010">
    <property type="term" value="P:actin nucleation"/>
    <property type="evidence" value="ECO:0007669"/>
    <property type="project" value="InterPro"/>
</dbReference>
<dbReference type="SUPFAM" id="SSF101447">
    <property type="entry name" value="Formin homology 2 domain (FH2 domain)"/>
    <property type="match status" value="1"/>
</dbReference>
<dbReference type="InterPro" id="IPR027643">
    <property type="entry name" value="Formin-like_plant"/>
</dbReference>
<evidence type="ECO:0000256" key="1">
    <source>
        <dbReference type="ARBA" id="ARBA00025793"/>
    </source>
</evidence>
<evidence type="ECO:0000313" key="6">
    <source>
        <dbReference type="EMBL" id="CAJ1979002.1"/>
    </source>
</evidence>
<feature type="region of interest" description="Disordered" evidence="3">
    <location>
        <begin position="834"/>
        <end position="867"/>
    </location>
</feature>
<gene>
    <name evidence="6" type="ORF">AYBTSS11_LOCUS31212</name>
</gene>
<dbReference type="Pfam" id="PF02181">
    <property type="entry name" value="FH2"/>
    <property type="match status" value="1"/>
</dbReference>
<feature type="compositionally biased region" description="Pro residues" evidence="3">
    <location>
        <begin position="338"/>
        <end position="399"/>
    </location>
</feature>
<dbReference type="EMBL" id="OY731408">
    <property type="protein sequence ID" value="CAJ1979002.1"/>
    <property type="molecule type" value="Genomic_DNA"/>
</dbReference>
<organism evidence="6 7">
    <name type="scientific">Sphenostylis stenocarpa</name>
    <dbReference type="NCBI Taxonomy" id="92480"/>
    <lineage>
        <taxon>Eukaryota</taxon>
        <taxon>Viridiplantae</taxon>
        <taxon>Streptophyta</taxon>
        <taxon>Embryophyta</taxon>
        <taxon>Tracheophyta</taxon>
        <taxon>Spermatophyta</taxon>
        <taxon>Magnoliopsida</taxon>
        <taxon>eudicotyledons</taxon>
        <taxon>Gunneridae</taxon>
        <taxon>Pentapetalae</taxon>
        <taxon>rosids</taxon>
        <taxon>fabids</taxon>
        <taxon>Fabales</taxon>
        <taxon>Fabaceae</taxon>
        <taxon>Papilionoideae</taxon>
        <taxon>50 kb inversion clade</taxon>
        <taxon>NPAAA clade</taxon>
        <taxon>indigoferoid/millettioid clade</taxon>
        <taxon>Phaseoleae</taxon>
        <taxon>Sphenostylis</taxon>
    </lineage>
</organism>
<keyword evidence="7" id="KW-1185">Reference proteome</keyword>
<evidence type="ECO:0000256" key="4">
    <source>
        <dbReference type="SAM" id="SignalP"/>
    </source>
</evidence>
<feature type="chain" id="PRO_5041724630" description="Formin-like protein" evidence="4">
    <location>
        <begin position="27"/>
        <end position="891"/>
    </location>
</feature>
<feature type="domain" description="FH2" evidence="5">
    <location>
        <begin position="416"/>
        <end position="845"/>
    </location>
</feature>
<comment type="similarity">
    <text evidence="1">Belongs to the formin-like family. Class-I subfamily.</text>
</comment>
<feature type="signal peptide" evidence="4">
    <location>
        <begin position="1"/>
        <end position="26"/>
    </location>
</feature>